<feature type="region of interest" description="Disordered" evidence="1">
    <location>
        <begin position="60"/>
        <end position="82"/>
    </location>
</feature>
<evidence type="ECO:0000256" key="1">
    <source>
        <dbReference type="SAM" id="MobiDB-lite"/>
    </source>
</evidence>
<keyword evidence="3" id="KW-1185">Reference proteome</keyword>
<dbReference type="SUPFAM" id="SSF56219">
    <property type="entry name" value="DNase I-like"/>
    <property type="match status" value="1"/>
</dbReference>
<evidence type="ECO:0000313" key="3">
    <source>
        <dbReference type="Proteomes" id="UP000789901"/>
    </source>
</evidence>
<dbReference type="EMBL" id="CAJVQB010000014">
    <property type="protein sequence ID" value="CAG8458186.1"/>
    <property type="molecule type" value="Genomic_DNA"/>
</dbReference>
<dbReference type="InterPro" id="IPR036691">
    <property type="entry name" value="Endo/exonu/phosph_ase_sf"/>
</dbReference>
<name>A0ABM8VVQ5_GIGMA</name>
<accession>A0ABM8VVQ5</accession>
<evidence type="ECO:0000313" key="2">
    <source>
        <dbReference type="EMBL" id="CAG8458186.1"/>
    </source>
</evidence>
<dbReference type="Proteomes" id="UP000789901">
    <property type="component" value="Unassembled WGS sequence"/>
</dbReference>
<dbReference type="Gene3D" id="3.60.10.10">
    <property type="entry name" value="Endonuclease/exonuclease/phosphatase"/>
    <property type="match status" value="1"/>
</dbReference>
<proteinExistence type="predicted"/>
<gene>
    <name evidence="2" type="ORF">GMARGA_LOCUS167</name>
</gene>
<sequence length="213" mass="24889">MDRCSCSNTNRQEPEEIALVRTPRELIERAEREQPEKRLNLKVQNGDKIQNSEINQQQIEVETKQQASAESQGIPKQKETTIPKEAEKEKITILYLTETNLAKKKEKILEYNLNIQYKSYWTSASEDKKKGSSIRILIDKSWKKHVGAVKRISEYMIEVCIYFKQLELVLVGVYILLNNKEITKKIQQKVVETVARKKGKMQIIILEDFNHIL</sequence>
<protein>
    <submittedName>
        <fullName evidence="2">16172_t:CDS:1</fullName>
    </submittedName>
</protein>
<reference evidence="2 3" key="1">
    <citation type="submission" date="2021-06" db="EMBL/GenBank/DDBJ databases">
        <authorList>
            <person name="Kallberg Y."/>
            <person name="Tangrot J."/>
            <person name="Rosling A."/>
        </authorList>
    </citation>
    <scope>NUCLEOTIDE SEQUENCE [LARGE SCALE GENOMIC DNA]</scope>
    <source>
        <strain evidence="2 3">120-4 pot B 10/14</strain>
    </source>
</reference>
<organism evidence="2 3">
    <name type="scientific">Gigaspora margarita</name>
    <dbReference type="NCBI Taxonomy" id="4874"/>
    <lineage>
        <taxon>Eukaryota</taxon>
        <taxon>Fungi</taxon>
        <taxon>Fungi incertae sedis</taxon>
        <taxon>Mucoromycota</taxon>
        <taxon>Glomeromycotina</taxon>
        <taxon>Glomeromycetes</taxon>
        <taxon>Diversisporales</taxon>
        <taxon>Gigasporaceae</taxon>
        <taxon>Gigaspora</taxon>
    </lineage>
</organism>
<comment type="caution">
    <text evidence="2">The sequence shown here is derived from an EMBL/GenBank/DDBJ whole genome shotgun (WGS) entry which is preliminary data.</text>
</comment>